<dbReference type="InterPro" id="IPR029063">
    <property type="entry name" value="SAM-dependent_MTases_sf"/>
</dbReference>
<dbReference type="EC" id="2.1.1.197" evidence="3 8"/>
<dbReference type="Gene3D" id="3.40.50.150">
    <property type="entry name" value="Vaccinia Virus protein VP39"/>
    <property type="match status" value="1"/>
</dbReference>
<evidence type="ECO:0000256" key="5">
    <source>
        <dbReference type="ARBA" id="ARBA00022679"/>
    </source>
</evidence>
<evidence type="ECO:0000256" key="7">
    <source>
        <dbReference type="ARBA" id="ARBA00022756"/>
    </source>
</evidence>
<keyword evidence="11" id="KW-1185">Reference proteome</keyword>
<dbReference type="PANTHER" id="PTHR13090:SF1">
    <property type="entry name" value="ARGININE-HYDROXYLASE NDUFAF5, MITOCHONDRIAL"/>
    <property type="match status" value="1"/>
</dbReference>
<comment type="function">
    <text evidence="8">Converts the free carboxyl group of a malonyl-thioester to its methyl ester by transfer of a methyl group from S-adenosyl-L-methionine (SAM). It allows to synthesize pimeloyl-ACP via the fatty acid synthetic pathway.</text>
</comment>
<keyword evidence="4 8" id="KW-0489">Methyltransferase</keyword>
<keyword evidence="6 8" id="KW-0949">S-adenosyl-L-methionine</keyword>
<evidence type="ECO:0000256" key="4">
    <source>
        <dbReference type="ARBA" id="ARBA00022603"/>
    </source>
</evidence>
<dbReference type="SUPFAM" id="SSF53335">
    <property type="entry name" value="S-adenosyl-L-methionine-dependent methyltransferases"/>
    <property type="match status" value="1"/>
</dbReference>
<dbReference type="PANTHER" id="PTHR13090">
    <property type="entry name" value="ARGININE-HYDROXYLASE NDUFAF5, MITOCHONDRIAL"/>
    <property type="match status" value="1"/>
</dbReference>
<feature type="domain" description="Methyltransferase type 11" evidence="9">
    <location>
        <begin position="48"/>
        <end position="139"/>
    </location>
</feature>
<keyword evidence="5 8" id="KW-0808">Transferase</keyword>
<evidence type="ECO:0000256" key="3">
    <source>
        <dbReference type="ARBA" id="ARBA00012327"/>
    </source>
</evidence>
<comment type="similarity">
    <text evidence="8">Belongs to the methyltransferase superfamily.</text>
</comment>
<reference evidence="10 11" key="1">
    <citation type="journal article" date="2013" name="Int. J. Syst. Evol. Microbiol.">
        <title>Celerinatantimonas yamalensis sp. nov., a cold-adapted diazotrophic bacterium from a cold permafrost brine.</title>
        <authorList>
            <person name="Shcherbakova V."/>
            <person name="Chuvilskaya N."/>
            <person name="Rivkina E."/>
            <person name="Demidov N."/>
            <person name="Uchaeva V."/>
            <person name="Suetin S."/>
            <person name="Suzina N."/>
            <person name="Gilichinsky D."/>
        </authorList>
    </citation>
    <scope>NUCLEOTIDE SEQUENCE [LARGE SCALE GENOMIC DNA]</scope>
    <source>
        <strain evidence="10 11">C7</strain>
    </source>
</reference>
<evidence type="ECO:0000256" key="2">
    <source>
        <dbReference type="ARBA" id="ARBA00004746"/>
    </source>
</evidence>
<dbReference type="EMBL" id="JBEQCT010000003">
    <property type="protein sequence ID" value="MFM2485324.1"/>
    <property type="molecule type" value="Genomic_DNA"/>
</dbReference>
<accession>A0ABW9G7F7</accession>
<dbReference type="RefSeq" id="WP_408623539.1">
    <property type="nucleotide sequence ID" value="NZ_JBEQCT010000003.1"/>
</dbReference>
<organism evidence="10 11">
    <name type="scientific">Celerinatantimonas yamalensis</name>
    <dbReference type="NCBI Taxonomy" id="559956"/>
    <lineage>
        <taxon>Bacteria</taxon>
        <taxon>Pseudomonadati</taxon>
        <taxon>Pseudomonadota</taxon>
        <taxon>Gammaproteobacteria</taxon>
        <taxon>Celerinatantimonadaceae</taxon>
        <taxon>Celerinatantimonas</taxon>
    </lineage>
</organism>
<comment type="catalytic activity">
    <reaction evidence="1 8">
        <text>malonyl-[ACP] + S-adenosyl-L-methionine = malonyl-[ACP] methyl ester + S-adenosyl-L-homocysteine</text>
        <dbReference type="Rhea" id="RHEA:17105"/>
        <dbReference type="Rhea" id="RHEA-COMP:9623"/>
        <dbReference type="Rhea" id="RHEA-COMP:9954"/>
        <dbReference type="ChEBI" id="CHEBI:57856"/>
        <dbReference type="ChEBI" id="CHEBI:59789"/>
        <dbReference type="ChEBI" id="CHEBI:78449"/>
        <dbReference type="ChEBI" id="CHEBI:78845"/>
        <dbReference type="EC" id="2.1.1.197"/>
    </reaction>
</comment>
<dbReference type="CDD" id="cd02440">
    <property type="entry name" value="AdoMet_MTases"/>
    <property type="match status" value="1"/>
</dbReference>
<dbReference type="InterPro" id="IPR013216">
    <property type="entry name" value="Methyltransf_11"/>
</dbReference>
<evidence type="ECO:0000313" key="11">
    <source>
        <dbReference type="Proteomes" id="UP001629953"/>
    </source>
</evidence>
<protein>
    <recommendedName>
        <fullName evidence="3 8">Malonyl-[acyl-carrier protein] O-methyltransferase</fullName>
        <shortName evidence="8">Malonyl-ACP O-methyltransferase</shortName>
        <ecNumber evidence="3 8">2.1.1.197</ecNumber>
    </recommendedName>
    <alternativeName>
        <fullName evidence="8">Biotin synthesis protein BioC</fullName>
    </alternativeName>
</protein>
<comment type="caution">
    <text evidence="10">The sequence shown here is derived from an EMBL/GenBank/DDBJ whole genome shotgun (WGS) entry which is preliminary data.</text>
</comment>
<evidence type="ECO:0000259" key="9">
    <source>
        <dbReference type="Pfam" id="PF08241"/>
    </source>
</evidence>
<proteinExistence type="inferred from homology"/>
<evidence type="ECO:0000256" key="6">
    <source>
        <dbReference type="ARBA" id="ARBA00022691"/>
    </source>
</evidence>
<dbReference type="NCBIfam" id="TIGR02072">
    <property type="entry name" value="BioC"/>
    <property type="match status" value="1"/>
</dbReference>
<evidence type="ECO:0000256" key="8">
    <source>
        <dbReference type="HAMAP-Rule" id="MF_00835"/>
    </source>
</evidence>
<dbReference type="Proteomes" id="UP001629953">
    <property type="component" value="Unassembled WGS sequence"/>
</dbReference>
<evidence type="ECO:0000313" key="10">
    <source>
        <dbReference type="EMBL" id="MFM2485324.1"/>
    </source>
</evidence>
<name>A0ABW9G7F7_9GAMM</name>
<dbReference type="GO" id="GO:0102130">
    <property type="term" value="F:malonyl-CoA methyltransferase activity"/>
    <property type="evidence" value="ECO:0007669"/>
    <property type="project" value="UniProtKB-EC"/>
</dbReference>
<sequence length="257" mass="28242">MVITDSKAAIARHFSQAAAHYQQHAQLQRISGQTLLAYASSKSVALCLDLGCGSGQFLSALTDNSEDVIGLDLSAAMLKQSRMHRQSVKLLQGDAEQLPLQSGCVSRIFSNLALQWCGDLSAALSECYRVLQPSGQLLFSTLTCGTLDELAQSFAQVDDHVHIRPFLTLAQIQRASQSSPWCTCQLTPQPVVLAYANGIDVLRELKGFGANYLHQRRPGLMTPRQLAVMEHYYREHFSNAKGQLLASYQIIYGVLSK</sequence>
<evidence type="ECO:0000256" key="1">
    <source>
        <dbReference type="ARBA" id="ARBA00000852"/>
    </source>
</evidence>
<dbReference type="InterPro" id="IPR050602">
    <property type="entry name" value="Malonyl-ACP_OMT"/>
</dbReference>
<dbReference type="GO" id="GO:0032259">
    <property type="term" value="P:methylation"/>
    <property type="evidence" value="ECO:0007669"/>
    <property type="project" value="UniProtKB-KW"/>
</dbReference>
<keyword evidence="7 8" id="KW-0093">Biotin biosynthesis</keyword>
<gene>
    <name evidence="8 10" type="primary">bioC</name>
    <name evidence="10" type="ORF">ABUE30_09665</name>
</gene>
<dbReference type="InterPro" id="IPR011814">
    <property type="entry name" value="BioC"/>
</dbReference>
<dbReference type="Pfam" id="PF08241">
    <property type="entry name" value="Methyltransf_11"/>
    <property type="match status" value="1"/>
</dbReference>
<comment type="pathway">
    <text evidence="2 8">Cofactor biosynthesis; biotin biosynthesis.</text>
</comment>
<dbReference type="HAMAP" id="MF_00835">
    <property type="entry name" value="BioC"/>
    <property type="match status" value="1"/>
</dbReference>